<dbReference type="SUPFAM" id="SSF53335">
    <property type="entry name" value="S-adenosyl-L-methionine-dependent methyltransferases"/>
    <property type="match status" value="1"/>
</dbReference>
<dbReference type="Proteomes" id="UP001161389">
    <property type="component" value="Unassembled WGS sequence"/>
</dbReference>
<accession>A0AA37SF16</accession>
<dbReference type="InterPro" id="IPR026170">
    <property type="entry name" value="FAM173A/B"/>
</dbReference>
<dbReference type="Gene3D" id="3.40.50.150">
    <property type="entry name" value="Vaccinia Virus protein VP39"/>
    <property type="match status" value="1"/>
</dbReference>
<keyword evidence="2" id="KW-0808">Transferase</keyword>
<dbReference type="GO" id="GO:0016279">
    <property type="term" value="F:protein-lysine N-methyltransferase activity"/>
    <property type="evidence" value="ECO:0007669"/>
    <property type="project" value="InterPro"/>
</dbReference>
<evidence type="ECO:0000256" key="1">
    <source>
        <dbReference type="ARBA" id="ARBA00022603"/>
    </source>
</evidence>
<dbReference type="AlphaFoldDB" id="A0AA37SF16"/>
<keyword evidence="1" id="KW-0489">Methyltransferase</keyword>
<comment type="caution">
    <text evidence="4">The sequence shown here is derived from an EMBL/GenBank/DDBJ whole genome shotgun (WGS) entry which is preliminary data.</text>
</comment>
<dbReference type="PANTHER" id="PTHR13610:SF11">
    <property type="entry name" value="METHYLTRANSFERASE DOMAIN-CONTAINING PROTEIN"/>
    <property type="match status" value="1"/>
</dbReference>
<gene>
    <name evidence="4" type="ORF">GCM10007876_38120</name>
</gene>
<dbReference type="PANTHER" id="PTHR13610">
    <property type="entry name" value="METHYLTRANSFERASE DOMAIN-CONTAINING PROTEIN"/>
    <property type="match status" value="1"/>
</dbReference>
<evidence type="ECO:0000256" key="3">
    <source>
        <dbReference type="ARBA" id="ARBA00022691"/>
    </source>
</evidence>
<dbReference type="EMBL" id="BSNM01000026">
    <property type="protein sequence ID" value="GLQ33332.1"/>
    <property type="molecule type" value="Genomic_DNA"/>
</dbReference>
<dbReference type="CDD" id="cd02440">
    <property type="entry name" value="AdoMet_MTases"/>
    <property type="match status" value="1"/>
</dbReference>
<protein>
    <recommendedName>
        <fullName evidence="6">Class I SAM-dependent methyltransferase</fullName>
    </recommendedName>
</protein>
<keyword evidence="5" id="KW-1185">Reference proteome</keyword>
<dbReference type="InterPro" id="IPR029063">
    <property type="entry name" value="SAM-dependent_MTases_sf"/>
</dbReference>
<organism evidence="4 5">
    <name type="scientific">Litoribrevibacter albus</name>
    <dbReference type="NCBI Taxonomy" id="1473156"/>
    <lineage>
        <taxon>Bacteria</taxon>
        <taxon>Pseudomonadati</taxon>
        <taxon>Pseudomonadota</taxon>
        <taxon>Gammaproteobacteria</taxon>
        <taxon>Oceanospirillales</taxon>
        <taxon>Oceanospirillaceae</taxon>
        <taxon>Litoribrevibacter</taxon>
    </lineage>
</organism>
<dbReference type="GO" id="GO:0032259">
    <property type="term" value="P:methylation"/>
    <property type="evidence" value="ECO:0007669"/>
    <property type="project" value="UniProtKB-KW"/>
</dbReference>
<evidence type="ECO:0008006" key="6">
    <source>
        <dbReference type="Google" id="ProtNLM"/>
    </source>
</evidence>
<keyword evidence="3" id="KW-0949">S-adenosyl-L-methionine</keyword>
<sequence length="147" mass="16981">MPSSIKAYRVIESMADQTDDTPLVDLGSGWGNLAIRLAKRYPQRQVYGYEVSWIPWAVSVCLKSLLRLDNLTLHRTDFLKSPWPEHATLLCYLFPSAMQQIAERIAEPGSSPRFVISNNFALPQHHAIRREQIRDFYRSPIYLYKIG</sequence>
<evidence type="ECO:0000256" key="2">
    <source>
        <dbReference type="ARBA" id="ARBA00022679"/>
    </source>
</evidence>
<evidence type="ECO:0000313" key="5">
    <source>
        <dbReference type="Proteomes" id="UP001161389"/>
    </source>
</evidence>
<reference evidence="4" key="2">
    <citation type="submission" date="2023-01" db="EMBL/GenBank/DDBJ databases">
        <title>Draft genome sequence of Litoribrevibacter albus strain NBRC 110071.</title>
        <authorList>
            <person name="Sun Q."/>
            <person name="Mori K."/>
        </authorList>
    </citation>
    <scope>NUCLEOTIDE SEQUENCE</scope>
    <source>
        <strain evidence="4">NBRC 110071</strain>
    </source>
</reference>
<proteinExistence type="predicted"/>
<reference evidence="4" key="1">
    <citation type="journal article" date="2014" name="Int. J. Syst. Evol. Microbiol.">
        <title>Complete genome sequence of Corynebacterium casei LMG S-19264T (=DSM 44701T), isolated from a smear-ripened cheese.</title>
        <authorList>
            <consortium name="US DOE Joint Genome Institute (JGI-PGF)"/>
            <person name="Walter F."/>
            <person name="Albersmeier A."/>
            <person name="Kalinowski J."/>
            <person name="Ruckert C."/>
        </authorList>
    </citation>
    <scope>NUCLEOTIDE SEQUENCE</scope>
    <source>
        <strain evidence="4">NBRC 110071</strain>
    </source>
</reference>
<evidence type="ECO:0000313" key="4">
    <source>
        <dbReference type="EMBL" id="GLQ33332.1"/>
    </source>
</evidence>
<name>A0AA37SF16_9GAMM</name>